<accession>A0ABV0MY38</accession>
<keyword evidence="4" id="KW-0378">Hydrolase</keyword>
<reference evidence="8 9" key="1">
    <citation type="submission" date="2021-06" db="EMBL/GenBank/DDBJ databases">
        <authorList>
            <person name="Palmer J.M."/>
        </authorList>
    </citation>
    <scope>NUCLEOTIDE SEQUENCE [LARGE SCALE GENOMIC DNA]</scope>
    <source>
        <strain evidence="8 9">GA_2019</strain>
        <tissue evidence="8">Muscle</tissue>
    </source>
</reference>
<dbReference type="SUPFAM" id="SSF47090">
    <property type="entry name" value="PGBD-like"/>
    <property type="match status" value="1"/>
</dbReference>
<keyword evidence="3" id="KW-0479">Metal-binding</keyword>
<dbReference type="EMBL" id="JAHRIO010020079">
    <property type="protein sequence ID" value="MEQ2164045.1"/>
    <property type="molecule type" value="Genomic_DNA"/>
</dbReference>
<dbReference type="PANTHER" id="PTHR10201">
    <property type="entry name" value="MATRIX METALLOPROTEINASE"/>
    <property type="match status" value="1"/>
</dbReference>
<evidence type="ECO:0000259" key="7">
    <source>
        <dbReference type="SMART" id="SM00235"/>
    </source>
</evidence>
<dbReference type="SUPFAM" id="SSF55486">
    <property type="entry name" value="Metalloproteases ('zincins'), catalytic domain"/>
    <property type="match status" value="1"/>
</dbReference>
<keyword evidence="5" id="KW-0862">Zinc</keyword>
<dbReference type="InterPro" id="IPR024079">
    <property type="entry name" value="MetalloPept_cat_dom_sf"/>
</dbReference>
<proteinExistence type="inferred from homology"/>
<evidence type="ECO:0000256" key="5">
    <source>
        <dbReference type="ARBA" id="ARBA00022833"/>
    </source>
</evidence>
<dbReference type="InterPro" id="IPR021190">
    <property type="entry name" value="Pept_M10A"/>
</dbReference>
<evidence type="ECO:0000313" key="8">
    <source>
        <dbReference type="EMBL" id="MEQ2164045.1"/>
    </source>
</evidence>
<evidence type="ECO:0000256" key="1">
    <source>
        <dbReference type="ARBA" id="ARBA00010370"/>
    </source>
</evidence>
<organism evidence="8 9">
    <name type="scientific">Goodea atripinnis</name>
    <dbReference type="NCBI Taxonomy" id="208336"/>
    <lineage>
        <taxon>Eukaryota</taxon>
        <taxon>Metazoa</taxon>
        <taxon>Chordata</taxon>
        <taxon>Craniata</taxon>
        <taxon>Vertebrata</taxon>
        <taxon>Euteleostomi</taxon>
        <taxon>Actinopterygii</taxon>
        <taxon>Neopterygii</taxon>
        <taxon>Teleostei</taxon>
        <taxon>Neoteleostei</taxon>
        <taxon>Acanthomorphata</taxon>
        <taxon>Ovalentaria</taxon>
        <taxon>Atherinomorphae</taxon>
        <taxon>Cyprinodontiformes</taxon>
        <taxon>Goodeidae</taxon>
        <taxon>Goodea</taxon>
    </lineage>
</organism>
<gene>
    <name evidence="8" type="ORF">GOODEAATRI_002470</name>
</gene>
<sequence>MRLRSPVHFRVFQKVSNLQVSGNLDSATLEMMRQPRCGLEDSFTNNYLKYRVMGAYLSFIKHSHRPVRCVSINDGHYLTGYWRKKMLTYRIYNYTPDLGLGKTRQAIQTAFKYWSDVSSLKFRELHQGRADIKISFHTKDKSCPVPFDGRGRRNMSSPLDVATHADAPESGIVHFDEDELWTEGKSSGSNLRIVAAHEIGHAIGLGHSQYYTALMGPIYAGYRSDFKLHLDDIRGIQALYGNAGIWLNSKINSL</sequence>
<name>A0ABV0MY38_9TELE</name>
<dbReference type="SMART" id="SM00235">
    <property type="entry name" value="ZnMc"/>
    <property type="match status" value="1"/>
</dbReference>
<evidence type="ECO:0000313" key="9">
    <source>
        <dbReference type="Proteomes" id="UP001476798"/>
    </source>
</evidence>
<dbReference type="InterPro" id="IPR033739">
    <property type="entry name" value="M10A_MMP"/>
</dbReference>
<dbReference type="Gene3D" id="3.40.390.10">
    <property type="entry name" value="Collagenase (Catalytic Domain)"/>
    <property type="match status" value="1"/>
</dbReference>
<dbReference type="PANTHER" id="PTHR10201:SF166">
    <property type="entry name" value="MATRIX METALLOPROTEINASE-19"/>
    <property type="match status" value="1"/>
</dbReference>
<comment type="similarity">
    <text evidence="1">Belongs to the peptidase M10A family.</text>
</comment>
<dbReference type="Pfam" id="PF00413">
    <property type="entry name" value="Peptidase_M10"/>
    <property type="match status" value="1"/>
</dbReference>
<keyword evidence="6" id="KW-0482">Metalloprotease</keyword>
<protein>
    <recommendedName>
        <fullName evidence="7">Peptidase metallopeptidase domain-containing protein</fullName>
    </recommendedName>
</protein>
<dbReference type="InterPro" id="IPR006026">
    <property type="entry name" value="Peptidase_Metallo"/>
</dbReference>
<dbReference type="InterPro" id="IPR001818">
    <property type="entry name" value="Pept_M10_metallopeptidase"/>
</dbReference>
<dbReference type="PRINTS" id="PR00138">
    <property type="entry name" value="MATRIXIN"/>
</dbReference>
<evidence type="ECO:0000256" key="4">
    <source>
        <dbReference type="ARBA" id="ARBA00022801"/>
    </source>
</evidence>
<evidence type="ECO:0000256" key="6">
    <source>
        <dbReference type="ARBA" id="ARBA00023049"/>
    </source>
</evidence>
<evidence type="ECO:0000256" key="2">
    <source>
        <dbReference type="ARBA" id="ARBA00022670"/>
    </source>
</evidence>
<keyword evidence="2" id="KW-0645">Protease</keyword>
<dbReference type="CDD" id="cd04278">
    <property type="entry name" value="ZnMc_MMP"/>
    <property type="match status" value="1"/>
</dbReference>
<evidence type="ECO:0000256" key="3">
    <source>
        <dbReference type="ARBA" id="ARBA00022723"/>
    </source>
</evidence>
<dbReference type="InterPro" id="IPR036365">
    <property type="entry name" value="PGBD-like_sf"/>
</dbReference>
<keyword evidence="9" id="KW-1185">Reference proteome</keyword>
<comment type="caution">
    <text evidence="8">The sequence shown here is derived from an EMBL/GenBank/DDBJ whole genome shotgun (WGS) entry which is preliminary data.</text>
</comment>
<feature type="domain" description="Peptidase metallopeptidase" evidence="7">
    <location>
        <begin position="78"/>
        <end position="242"/>
    </location>
</feature>
<dbReference type="Proteomes" id="UP001476798">
    <property type="component" value="Unassembled WGS sequence"/>
</dbReference>